<keyword evidence="2" id="KW-0472">Membrane</keyword>
<keyword evidence="4" id="KW-1185">Reference proteome</keyword>
<dbReference type="PANTHER" id="PTHR11567:SF142">
    <property type="entry name" value="PHOSPHOGLYCERATE MUTASE-LIKE PROTEIN"/>
    <property type="match status" value="1"/>
</dbReference>
<dbReference type="AlphaFoldDB" id="A0AA38NZH3"/>
<accession>A0AA38NZH3</accession>
<dbReference type="EMBL" id="MU806693">
    <property type="protein sequence ID" value="KAJ3833456.1"/>
    <property type="molecule type" value="Genomic_DNA"/>
</dbReference>
<organism evidence="3 4">
    <name type="scientific">Lentinula raphanica</name>
    <dbReference type="NCBI Taxonomy" id="153919"/>
    <lineage>
        <taxon>Eukaryota</taxon>
        <taxon>Fungi</taxon>
        <taxon>Dikarya</taxon>
        <taxon>Basidiomycota</taxon>
        <taxon>Agaricomycotina</taxon>
        <taxon>Agaricomycetes</taxon>
        <taxon>Agaricomycetidae</taxon>
        <taxon>Agaricales</taxon>
        <taxon>Marasmiineae</taxon>
        <taxon>Omphalotaceae</taxon>
        <taxon>Lentinula</taxon>
    </lineage>
</organism>
<dbReference type="SUPFAM" id="SSF53254">
    <property type="entry name" value="Phosphoglycerate mutase-like"/>
    <property type="match status" value="1"/>
</dbReference>
<dbReference type="GO" id="GO:0016791">
    <property type="term" value="F:phosphatase activity"/>
    <property type="evidence" value="ECO:0007669"/>
    <property type="project" value="TreeGrafter"/>
</dbReference>
<protein>
    <submittedName>
        <fullName evidence="3">Histidine phosphatase superfamily</fullName>
    </submittedName>
</protein>
<dbReference type="InterPro" id="IPR029033">
    <property type="entry name" value="His_PPase_superfam"/>
</dbReference>
<evidence type="ECO:0000313" key="3">
    <source>
        <dbReference type="EMBL" id="KAJ3833456.1"/>
    </source>
</evidence>
<dbReference type="InterPro" id="IPR000560">
    <property type="entry name" value="His_Pase_clade-2"/>
</dbReference>
<dbReference type="InterPro" id="IPR050645">
    <property type="entry name" value="Histidine_acid_phosphatase"/>
</dbReference>
<name>A0AA38NZH3_9AGAR</name>
<evidence type="ECO:0000313" key="4">
    <source>
        <dbReference type="Proteomes" id="UP001163846"/>
    </source>
</evidence>
<comment type="caution">
    <text evidence="3">The sequence shown here is derived from an EMBL/GenBank/DDBJ whole genome shotgun (WGS) entry which is preliminary data.</text>
</comment>
<reference evidence="3" key="1">
    <citation type="submission" date="2022-08" db="EMBL/GenBank/DDBJ databases">
        <authorList>
            <consortium name="DOE Joint Genome Institute"/>
            <person name="Min B."/>
            <person name="Riley R."/>
            <person name="Sierra-Patev S."/>
            <person name="Naranjo-Ortiz M."/>
            <person name="Looney B."/>
            <person name="Konkel Z."/>
            <person name="Slot J.C."/>
            <person name="Sakamoto Y."/>
            <person name="Steenwyk J.L."/>
            <person name="Rokas A."/>
            <person name="Carro J."/>
            <person name="Camarero S."/>
            <person name="Ferreira P."/>
            <person name="Molpeceres G."/>
            <person name="Ruiz-Duenas F.J."/>
            <person name="Serrano A."/>
            <person name="Henrissat B."/>
            <person name="Drula E."/>
            <person name="Hughes K.W."/>
            <person name="Mata J.L."/>
            <person name="Ishikawa N.K."/>
            <person name="Vargas-Isla R."/>
            <person name="Ushijima S."/>
            <person name="Smith C.A."/>
            <person name="Ahrendt S."/>
            <person name="Andreopoulos W."/>
            <person name="He G."/>
            <person name="Labutti K."/>
            <person name="Lipzen A."/>
            <person name="Ng V."/>
            <person name="Sandor L."/>
            <person name="Barry K."/>
            <person name="Martinez A.T."/>
            <person name="Xiao Y."/>
            <person name="Gibbons J.G."/>
            <person name="Terashima K."/>
            <person name="Hibbett D.S."/>
            <person name="Grigoriev I.V."/>
        </authorList>
    </citation>
    <scope>NUCLEOTIDE SEQUENCE</scope>
    <source>
        <strain evidence="3">TFB9207</strain>
    </source>
</reference>
<evidence type="ECO:0000256" key="2">
    <source>
        <dbReference type="SAM" id="Phobius"/>
    </source>
</evidence>
<dbReference type="PANTHER" id="PTHR11567">
    <property type="entry name" value="ACID PHOSPHATASE-RELATED"/>
    <property type="match status" value="1"/>
</dbReference>
<dbReference type="Pfam" id="PF00328">
    <property type="entry name" value="His_Phos_2"/>
    <property type="match status" value="1"/>
</dbReference>
<sequence length="466" mass="51887">MADASDIDAEAVADSQVLGVIVIARNGDRVEYYQDPKTYEGGITETTALGEVESHQLGAVLRSEYLSPTSPSYIDGMRSDLVDNSEIKVRVKNGGEGTVIFDSAIALLQGLYPPNPNNKIVLANETVVTAPLNGYQYVPVETVEPSNDRSLESWTDCPAFNKHVREFYASEEFKQKEKDAQPFFRSVKDFVFGRPTTLENALYDFMNSQLIHNKTYAYRLPPTLLETARGLADFHENGVFSDKQSGGIGNIAGRTMLHTVLRALERVAFNDDPLQFMLIETGYQPFISLFHELEIVKENPELQAIPNFASAFAIELRRGSPPDVRDFLRFRFKNGTGGSFKTIYVYGRHADIPLTEFIYKSKGGVISSNKQWAEVCGRSSFQGLDLGFTDKISDAATYHPYYSAVLAFLSFLALFAIRGVFVRLVKAVGQKVQNLRGKKVRLEGEEILNVDAASAQVLPDEKITRL</sequence>
<keyword evidence="2" id="KW-0812">Transmembrane</keyword>
<proteinExistence type="inferred from homology"/>
<dbReference type="Proteomes" id="UP001163846">
    <property type="component" value="Unassembled WGS sequence"/>
</dbReference>
<feature type="transmembrane region" description="Helical" evidence="2">
    <location>
        <begin position="401"/>
        <end position="421"/>
    </location>
</feature>
<gene>
    <name evidence="3" type="ORF">F5878DRAFT_654323</name>
</gene>
<comment type="similarity">
    <text evidence="1">Belongs to the histidine acid phosphatase family.</text>
</comment>
<dbReference type="Gene3D" id="3.40.50.1240">
    <property type="entry name" value="Phosphoglycerate mutase-like"/>
    <property type="match status" value="1"/>
</dbReference>
<evidence type="ECO:0000256" key="1">
    <source>
        <dbReference type="ARBA" id="ARBA00005375"/>
    </source>
</evidence>
<keyword evidence="2" id="KW-1133">Transmembrane helix</keyword>